<accession>D1CBT4</accession>
<dbReference type="InterPro" id="IPR022417">
    <property type="entry name" value="Porphobilin_deaminase_N"/>
</dbReference>
<feature type="domain" description="Porphobilinogen deaminase N-terminal" evidence="7">
    <location>
        <begin position="4"/>
        <end position="208"/>
    </location>
</feature>
<evidence type="ECO:0000259" key="7">
    <source>
        <dbReference type="Pfam" id="PF01379"/>
    </source>
</evidence>
<dbReference type="InterPro" id="IPR000860">
    <property type="entry name" value="HemC"/>
</dbReference>
<reference evidence="10" key="1">
    <citation type="journal article" date="2010" name="Stand. Genomic Sci.">
        <title>Complete genome sequence of 'Thermobaculum terrenum' type strain (YNP1).</title>
        <authorList>
            <person name="Kiss H."/>
            <person name="Cleland D."/>
            <person name="Lapidus A."/>
            <person name="Lucas S."/>
            <person name="Glavina Del Rio T."/>
            <person name="Nolan M."/>
            <person name="Tice H."/>
            <person name="Han C."/>
            <person name="Goodwin L."/>
            <person name="Pitluck S."/>
            <person name="Liolios K."/>
            <person name="Ivanova N."/>
            <person name="Mavromatis K."/>
            <person name="Ovchinnikova G."/>
            <person name="Pati A."/>
            <person name="Chen A."/>
            <person name="Palaniappan K."/>
            <person name="Land M."/>
            <person name="Hauser L."/>
            <person name="Chang Y."/>
            <person name="Jeffries C."/>
            <person name="Lu M."/>
            <person name="Brettin T."/>
            <person name="Detter J."/>
            <person name="Goker M."/>
            <person name="Tindall B."/>
            <person name="Beck B."/>
            <person name="McDermott T."/>
            <person name="Woyke T."/>
            <person name="Bristow J."/>
            <person name="Eisen J."/>
            <person name="Markowitz V."/>
            <person name="Hugenholtz P."/>
            <person name="Kyrpides N."/>
            <person name="Klenk H."/>
            <person name="Cheng J."/>
        </authorList>
    </citation>
    <scope>NUCLEOTIDE SEQUENCE [LARGE SCALE GENOMIC DNA]</scope>
    <source>
        <strain evidence="10">ATCC BAA-798 / YNP1</strain>
    </source>
</reference>
<dbReference type="Gene3D" id="3.30.160.40">
    <property type="entry name" value="Porphobilinogen deaminase, C-terminal domain"/>
    <property type="match status" value="1"/>
</dbReference>
<keyword evidence="3 6" id="KW-0808">Transferase</keyword>
<feature type="domain" description="Porphobilinogen deaminase C-terminal" evidence="8">
    <location>
        <begin position="224"/>
        <end position="291"/>
    </location>
</feature>
<dbReference type="EMBL" id="CP001825">
    <property type="protein sequence ID" value="ACZ42249.1"/>
    <property type="molecule type" value="Genomic_DNA"/>
</dbReference>
<comment type="catalytic activity">
    <reaction evidence="5 6">
        <text>4 porphobilinogen + H2O = hydroxymethylbilane + 4 NH4(+)</text>
        <dbReference type="Rhea" id="RHEA:13185"/>
        <dbReference type="ChEBI" id="CHEBI:15377"/>
        <dbReference type="ChEBI" id="CHEBI:28938"/>
        <dbReference type="ChEBI" id="CHEBI:57845"/>
        <dbReference type="ChEBI" id="CHEBI:58126"/>
        <dbReference type="EC" id="2.5.1.61"/>
    </reaction>
</comment>
<feature type="modified residue" description="S-(dipyrrolylmethanemethyl)cysteine" evidence="6">
    <location>
        <position position="238"/>
    </location>
</feature>
<evidence type="ECO:0000256" key="6">
    <source>
        <dbReference type="HAMAP-Rule" id="MF_00260"/>
    </source>
</evidence>
<evidence type="ECO:0000313" key="9">
    <source>
        <dbReference type="EMBL" id="ACZ42249.1"/>
    </source>
</evidence>
<dbReference type="eggNOG" id="COG0181">
    <property type="taxonomic scope" value="Bacteria"/>
</dbReference>
<dbReference type="PRINTS" id="PR00151">
    <property type="entry name" value="PORPHBDMNASE"/>
</dbReference>
<dbReference type="SUPFAM" id="SSF53850">
    <property type="entry name" value="Periplasmic binding protein-like II"/>
    <property type="match status" value="1"/>
</dbReference>
<dbReference type="GO" id="GO:0005737">
    <property type="term" value="C:cytoplasm"/>
    <property type="evidence" value="ECO:0007669"/>
    <property type="project" value="UniProtKB-UniRule"/>
</dbReference>
<evidence type="ECO:0000256" key="1">
    <source>
        <dbReference type="ARBA" id="ARBA00002869"/>
    </source>
</evidence>
<evidence type="ECO:0000256" key="3">
    <source>
        <dbReference type="ARBA" id="ARBA00022679"/>
    </source>
</evidence>
<dbReference type="KEGG" id="ttr:Tter_1342"/>
<dbReference type="NCBIfam" id="TIGR00212">
    <property type="entry name" value="hemC"/>
    <property type="match status" value="1"/>
</dbReference>
<keyword evidence="4 6" id="KW-0627">Porphyrin biosynthesis</keyword>
<dbReference type="SUPFAM" id="SSF54782">
    <property type="entry name" value="Porphobilinogen deaminase (hydroxymethylbilane synthase), C-terminal domain"/>
    <property type="match status" value="1"/>
</dbReference>
<dbReference type="AlphaFoldDB" id="D1CBT4"/>
<dbReference type="RefSeq" id="WP_012875284.1">
    <property type="nucleotide sequence ID" value="NC_013525.1"/>
</dbReference>
<gene>
    <name evidence="6" type="primary">hemC</name>
    <name evidence="9" type="ordered locus">Tter_1342</name>
</gene>
<dbReference type="Pfam" id="PF03900">
    <property type="entry name" value="Porphobil_deamC"/>
    <property type="match status" value="1"/>
</dbReference>
<comment type="miscellaneous">
    <text evidence="6">The porphobilinogen subunits are added to the dipyrromethane group.</text>
</comment>
<dbReference type="PANTHER" id="PTHR11557:SF0">
    <property type="entry name" value="PORPHOBILINOGEN DEAMINASE"/>
    <property type="match status" value="1"/>
</dbReference>
<evidence type="ECO:0000256" key="4">
    <source>
        <dbReference type="ARBA" id="ARBA00023244"/>
    </source>
</evidence>
<dbReference type="Proteomes" id="UP000000323">
    <property type="component" value="Chromosome 1"/>
</dbReference>
<comment type="cofactor">
    <cofactor evidence="6">
        <name>dipyrromethane</name>
        <dbReference type="ChEBI" id="CHEBI:60342"/>
    </cofactor>
    <text evidence="6">Binds 1 dipyrromethane group covalently.</text>
</comment>
<evidence type="ECO:0000256" key="5">
    <source>
        <dbReference type="ARBA" id="ARBA00048169"/>
    </source>
</evidence>
<dbReference type="UniPathway" id="UPA00251">
    <property type="reaction ID" value="UER00319"/>
</dbReference>
<dbReference type="InterPro" id="IPR022418">
    <property type="entry name" value="Porphobilinogen_deaminase_C"/>
</dbReference>
<keyword evidence="10" id="KW-1185">Reference proteome</keyword>
<dbReference type="HOGENOM" id="CLU_019704_0_2_0"/>
<dbReference type="GO" id="GO:0004418">
    <property type="term" value="F:hydroxymethylbilane synthase activity"/>
    <property type="evidence" value="ECO:0007669"/>
    <property type="project" value="UniProtKB-UniRule"/>
</dbReference>
<comment type="subunit">
    <text evidence="6">Monomer.</text>
</comment>
<name>D1CBT4_THET1</name>
<dbReference type="PIRSF" id="PIRSF001438">
    <property type="entry name" value="4pyrrol_synth_OHMeBilane_synth"/>
    <property type="match status" value="1"/>
</dbReference>
<sequence length="300" mass="32868">MKVIKVGTRGSKLALWQTQWVINRLRSLYPGFQFEPVVIKVTSDRSPDAPISAIGQVGVFTKDIEQALLAGDIHLAVHSLKDLPTLSTPGTVIAAFTEREDPRDCILWPKGQPMPDLNNSRVGTSSVRRSALVRSYWPNANVVNLRGNVDTRVRKMLEGNYDVVLMAYAAVKRMDLPVEFKPLPLDSWVPSAGQGIIAVQAREDDQQIIGMLNAINFFPSKVAYLAERSLMRALGGGCSMPVGAYAELHDGELSLIGMVAAPDGSQVVITRRVDTPDQADHLGERVAREMLDLGIRLTIS</sequence>
<comment type="similarity">
    <text evidence="2 6">Belongs to the HMBS family.</text>
</comment>
<dbReference type="GO" id="GO:0006782">
    <property type="term" value="P:protoporphyrinogen IX biosynthetic process"/>
    <property type="evidence" value="ECO:0007669"/>
    <property type="project" value="UniProtKB-UniRule"/>
</dbReference>
<dbReference type="EC" id="2.5.1.61" evidence="6"/>
<dbReference type="Pfam" id="PF01379">
    <property type="entry name" value="Porphobil_deam"/>
    <property type="match status" value="1"/>
</dbReference>
<comment type="function">
    <text evidence="1 6">Tetrapolymerization of the monopyrrole PBG into the hydroxymethylbilane pre-uroporphyrinogen in several discrete steps.</text>
</comment>
<proteinExistence type="inferred from homology"/>
<dbReference type="InterPro" id="IPR036803">
    <property type="entry name" value="Porphobilinogen_deaminase_C_sf"/>
</dbReference>
<comment type="pathway">
    <text evidence="6">Porphyrin-containing compound metabolism; protoporphyrin-IX biosynthesis; coproporphyrinogen-III from 5-aminolevulinate: step 2/4.</text>
</comment>
<dbReference type="Gene3D" id="3.40.190.10">
    <property type="entry name" value="Periplasmic binding protein-like II"/>
    <property type="match status" value="2"/>
</dbReference>
<dbReference type="HAMAP" id="MF_00260">
    <property type="entry name" value="Porphobil_deam"/>
    <property type="match status" value="1"/>
</dbReference>
<organism evidence="9 10">
    <name type="scientific">Thermobaculum terrenum (strain ATCC BAA-798 / CCMEE 7001 / YNP1)</name>
    <dbReference type="NCBI Taxonomy" id="525904"/>
    <lineage>
        <taxon>Bacteria</taxon>
        <taxon>Bacillati</taxon>
        <taxon>Chloroflexota</taxon>
        <taxon>Chloroflexia</taxon>
        <taxon>Candidatus Thermobaculales</taxon>
        <taxon>Candidatus Thermobaculaceae</taxon>
        <taxon>Thermobaculum</taxon>
    </lineage>
</organism>
<protein>
    <recommendedName>
        <fullName evidence="6">Porphobilinogen deaminase</fullName>
        <shortName evidence="6">PBG</shortName>
        <ecNumber evidence="6">2.5.1.61</ecNumber>
    </recommendedName>
    <alternativeName>
        <fullName evidence="6">Hydroxymethylbilane synthase</fullName>
        <shortName evidence="6">HMBS</shortName>
    </alternativeName>
    <alternativeName>
        <fullName evidence="6">Pre-uroporphyrinogen synthase</fullName>
    </alternativeName>
</protein>
<evidence type="ECO:0000259" key="8">
    <source>
        <dbReference type="Pfam" id="PF03900"/>
    </source>
</evidence>
<dbReference type="STRING" id="525904.Tter_1342"/>
<evidence type="ECO:0000256" key="2">
    <source>
        <dbReference type="ARBA" id="ARBA00005638"/>
    </source>
</evidence>
<evidence type="ECO:0000313" key="10">
    <source>
        <dbReference type="Proteomes" id="UP000000323"/>
    </source>
</evidence>
<dbReference type="PANTHER" id="PTHR11557">
    <property type="entry name" value="PORPHOBILINOGEN DEAMINASE"/>
    <property type="match status" value="1"/>
</dbReference>